<evidence type="ECO:0000256" key="1">
    <source>
        <dbReference type="ARBA" id="ARBA00006295"/>
    </source>
</evidence>
<dbReference type="GO" id="GO:0007059">
    <property type="term" value="P:chromosome segregation"/>
    <property type="evidence" value="ECO:0007669"/>
    <property type="project" value="TreeGrafter"/>
</dbReference>
<evidence type="ECO:0000313" key="3">
    <source>
        <dbReference type="EMBL" id="PTM88384.1"/>
    </source>
</evidence>
<dbReference type="Pfam" id="PF02195">
    <property type="entry name" value="ParB_N"/>
    <property type="match status" value="1"/>
</dbReference>
<dbReference type="InterPro" id="IPR011111">
    <property type="entry name" value="Plasmid_RepB"/>
</dbReference>
<dbReference type="InterPro" id="IPR017819">
    <property type="entry name" value="Plasmid_partition_RepB"/>
</dbReference>
<dbReference type="PANTHER" id="PTHR33375:SF1">
    <property type="entry name" value="CHROMOSOME-PARTITIONING PROTEIN PARB-RELATED"/>
    <property type="match status" value="1"/>
</dbReference>
<dbReference type="PANTHER" id="PTHR33375">
    <property type="entry name" value="CHROMOSOME-PARTITIONING PROTEIN PARB-RELATED"/>
    <property type="match status" value="1"/>
</dbReference>
<dbReference type="CDD" id="cd16405">
    <property type="entry name" value="RepB_like_N"/>
    <property type="match status" value="1"/>
</dbReference>
<gene>
    <name evidence="3" type="ORF">C7449_11216</name>
</gene>
<dbReference type="Gene3D" id="3.90.1530.30">
    <property type="match status" value="1"/>
</dbReference>
<dbReference type="SMART" id="SM00470">
    <property type="entry name" value="ParB"/>
    <property type="match status" value="1"/>
</dbReference>
<dbReference type="GO" id="GO:0003677">
    <property type="term" value="F:DNA binding"/>
    <property type="evidence" value="ECO:0007669"/>
    <property type="project" value="InterPro"/>
</dbReference>
<accession>A0A2T5ANR1</accession>
<protein>
    <submittedName>
        <fullName evidence="3">ParB family chromosome partitioning protein</fullName>
    </submittedName>
</protein>
<dbReference type="InterPro" id="IPR037972">
    <property type="entry name" value="RepB_N"/>
</dbReference>
<comment type="similarity">
    <text evidence="1">Belongs to the ParB family.</text>
</comment>
<sequence>MARKNLIGVSDDLSAPTPVQAPIANSRPISGFVPPLRNAGPVGGITKTLGSITSKMERAQDLEKQLAEGTSVVELDPATIDGSFVRDRLAINAVELSQLTEQIKQHGQQVPILVRPHPEMKGRYQVAYGHRRLAAVRDLGIKVKAVVRELTDDQLVVSQGQENNARTNLSYIERALFASQLEQRLFKRDIIMSALGVDKAALSKMLSVVSQVPLTLIEYIGPAPDIGRRRWMELAEKLNGGNVEHLLAILSTEAMLSSSYEDRFQAVLDELSKRTDVARKVAPKAADPIAWVPRDGAVSVTFKKSTKKGVIAVEASDGPRFAAFIHSQIESLYEAFKKSTAVTTGE</sequence>
<evidence type="ECO:0000259" key="2">
    <source>
        <dbReference type="SMART" id="SM00470"/>
    </source>
</evidence>
<dbReference type="Pfam" id="PF07506">
    <property type="entry name" value="RepB"/>
    <property type="match status" value="1"/>
</dbReference>
<dbReference type="GO" id="GO:0005694">
    <property type="term" value="C:chromosome"/>
    <property type="evidence" value="ECO:0007669"/>
    <property type="project" value="TreeGrafter"/>
</dbReference>
<feature type="domain" description="ParB-like N-terminal" evidence="2">
    <location>
        <begin position="73"/>
        <end position="164"/>
    </location>
</feature>
<comment type="caution">
    <text evidence="3">The sequence shown here is derived from an EMBL/GenBank/DDBJ whole genome shotgun (WGS) entry which is preliminary data.</text>
</comment>
<dbReference type="SUPFAM" id="SSF110849">
    <property type="entry name" value="ParB/Sulfiredoxin"/>
    <property type="match status" value="1"/>
</dbReference>
<name>A0A2T5ANR1_MYCDI</name>
<dbReference type="NCBIfam" id="TIGR03454">
    <property type="entry name" value="partition_RepB"/>
    <property type="match status" value="1"/>
</dbReference>
<proteinExistence type="inferred from homology"/>
<dbReference type="NCBIfam" id="TIGR00180">
    <property type="entry name" value="parB_part"/>
    <property type="match status" value="1"/>
</dbReference>
<organism evidence="3 4">
    <name type="scientific">Mycoplana dimorpha</name>
    <dbReference type="NCBI Taxonomy" id="28320"/>
    <lineage>
        <taxon>Bacteria</taxon>
        <taxon>Pseudomonadati</taxon>
        <taxon>Pseudomonadota</taxon>
        <taxon>Alphaproteobacteria</taxon>
        <taxon>Hyphomicrobiales</taxon>
        <taxon>Rhizobiaceae</taxon>
        <taxon>Mycoplana</taxon>
    </lineage>
</organism>
<dbReference type="AlphaFoldDB" id="A0A2T5ANR1"/>
<dbReference type="EMBL" id="PZZZ01000012">
    <property type="protein sequence ID" value="PTM88384.1"/>
    <property type="molecule type" value="Genomic_DNA"/>
</dbReference>
<dbReference type="Proteomes" id="UP000241247">
    <property type="component" value="Unassembled WGS sequence"/>
</dbReference>
<reference evidence="3 4" key="1">
    <citation type="submission" date="2018-04" db="EMBL/GenBank/DDBJ databases">
        <title>Genomic Encyclopedia of Type Strains, Phase IV (KMG-IV): sequencing the most valuable type-strain genomes for metagenomic binning, comparative biology and taxonomic classification.</title>
        <authorList>
            <person name="Goeker M."/>
        </authorList>
    </citation>
    <scope>NUCLEOTIDE SEQUENCE [LARGE SCALE GENOMIC DNA]</scope>
    <source>
        <strain evidence="3 4">DSM 7138</strain>
    </source>
</reference>
<dbReference type="InterPro" id="IPR036086">
    <property type="entry name" value="ParB/Sulfiredoxin_sf"/>
</dbReference>
<dbReference type="InterPro" id="IPR004437">
    <property type="entry name" value="ParB/RepB/Spo0J"/>
</dbReference>
<dbReference type="InterPro" id="IPR003115">
    <property type="entry name" value="ParB_N"/>
</dbReference>
<dbReference type="RefSeq" id="WP_108004807.1">
    <property type="nucleotide sequence ID" value="NZ_JBHEEX010000026.1"/>
</dbReference>
<dbReference type="InterPro" id="IPR050336">
    <property type="entry name" value="Chromosome_partition/occlusion"/>
</dbReference>
<evidence type="ECO:0000313" key="4">
    <source>
        <dbReference type="Proteomes" id="UP000241247"/>
    </source>
</evidence>
<dbReference type="OrthoDB" id="7908920at2"/>
<keyword evidence="4" id="KW-1185">Reference proteome</keyword>